<dbReference type="Proteomes" id="UP000800096">
    <property type="component" value="Unassembled WGS sequence"/>
</dbReference>
<sequence length="86" mass="9440">MLCKMTVYLARLSLTSYMLICSSSSTRSLVPGCLISRVSYRTTPLLTSTWMLTRVRLGLVLVVSSALSSLYPTLSLRSESCIPCTV</sequence>
<dbReference type="AlphaFoldDB" id="A0A6A5Q5M9"/>
<protein>
    <submittedName>
        <fullName evidence="1">Uncharacterized protein</fullName>
    </submittedName>
</protein>
<accession>A0A6A5Q5M9</accession>
<organism evidence="1 2">
    <name type="scientific">Ampelomyces quisqualis</name>
    <name type="common">Powdery mildew agent</name>
    <dbReference type="NCBI Taxonomy" id="50730"/>
    <lineage>
        <taxon>Eukaryota</taxon>
        <taxon>Fungi</taxon>
        <taxon>Dikarya</taxon>
        <taxon>Ascomycota</taxon>
        <taxon>Pezizomycotina</taxon>
        <taxon>Dothideomycetes</taxon>
        <taxon>Pleosporomycetidae</taxon>
        <taxon>Pleosporales</taxon>
        <taxon>Pleosporineae</taxon>
        <taxon>Phaeosphaeriaceae</taxon>
        <taxon>Ampelomyces</taxon>
    </lineage>
</organism>
<evidence type="ECO:0000313" key="2">
    <source>
        <dbReference type="Proteomes" id="UP000800096"/>
    </source>
</evidence>
<dbReference type="EMBL" id="ML979147">
    <property type="protein sequence ID" value="KAF1911003.1"/>
    <property type="molecule type" value="Genomic_DNA"/>
</dbReference>
<proteinExistence type="predicted"/>
<gene>
    <name evidence="1" type="ORF">BDU57DRAFT_525058</name>
</gene>
<evidence type="ECO:0000313" key="1">
    <source>
        <dbReference type="EMBL" id="KAF1911003.1"/>
    </source>
</evidence>
<name>A0A6A5Q5M9_AMPQU</name>
<keyword evidence="2" id="KW-1185">Reference proteome</keyword>
<reference evidence="1" key="1">
    <citation type="journal article" date="2020" name="Stud. Mycol.">
        <title>101 Dothideomycetes genomes: a test case for predicting lifestyles and emergence of pathogens.</title>
        <authorList>
            <person name="Haridas S."/>
            <person name="Albert R."/>
            <person name="Binder M."/>
            <person name="Bloem J."/>
            <person name="Labutti K."/>
            <person name="Salamov A."/>
            <person name="Andreopoulos B."/>
            <person name="Baker S."/>
            <person name="Barry K."/>
            <person name="Bills G."/>
            <person name="Bluhm B."/>
            <person name="Cannon C."/>
            <person name="Castanera R."/>
            <person name="Culley D."/>
            <person name="Daum C."/>
            <person name="Ezra D."/>
            <person name="Gonzalez J."/>
            <person name="Henrissat B."/>
            <person name="Kuo A."/>
            <person name="Liang C."/>
            <person name="Lipzen A."/>
            <person name="Lutzoni F."/>
            <person name="Magnuson J."/>
            <person name="Mondo S."/>
            <person name="Nolan M."/>
            <person name="Ohm R."/>
            <person name="Pangilinan J."/>
            <person name="Park H.-J."/>
            <person name="Ramirez L."/>
            <person name="Alfaro M."/>
            <person name="Sun H."/>
            <person name="Tritt A."/>
            <person name="Yoshinaga Y."/>
            <person name="Zwiers L.-H."/>
            <person name="Turgeon B."/>
            <person name="Goodwin S."/>
            <person name="Spatafora J."/>
            <person name="Crous P."/>
            <person name="Grigoriev I."/>
        </authorList>
    </citation>
    <scope>NUCLEOTIDE SEQUENCE</scope>
    <source>
        <strain evidence="1">HMLAC05119</strain>
    </source>
</reference>